<evidence type="ECO:0000256" key="1">
    <source>
        <dbReference type="ARBA" id="ARBA00022553"/>
    </source>
</evidence>
<accession>A0ABQ2D4M4</accession>
<dbReference type="SMART" id="SM00862">
    <property type="entry name" value="Trans_reg_C"/>
    <property type="match status" value="1"/>
</dbReference>
<evidence type="ECO:0000259" key="7">
    <source>
        <dbReference type="PROSITE" id="PS50110"/>
    </source>
</evidence>
<dbReference type="Pfam" id="PF00486">
    <property type="entry name" value="Trans_reg_C"/>
    <property type="match status" value="1"/>
</dbReference>
<sequence>MARILLVEDEKDLSERIAERLKLQGHQVLQVFDGLQALQKFEGFAPDLLILDVMLPGLDGLSVCRRIRAFSFVPILMLTARTGELERVLGFEVGADDYVPKPFSLLELEARVRALLRRGKPMQEEPLDLGMLEYAGCTLDLASRQVRVQQQPIELTRREFDLLLYLVRHPGRVFSREWLIRQVWDEDYQGMDRTIDTHITRLRQKLAGSLLAEKIVSVRGLGYRLEAQS</sequence>
<dbReference type="Gene3D" id="3.40.50.2300">
    <property type="match status" value="1"/>
</dbReference>
<dbReference type="PANTHER" id="PTHR48111">
    <property type="entry name" value="REGULATOR OF RPOS"/>
    <property type="match status" value="1"/>
</dbReference>
<dbReference type="InterPro" id="IPR036388">
    <property type="entry name" value="WH-like_DNA-bd_sf"/>
</dbReference>
<evidence type="ECO:0000313" key="10">
    <source>
        <dbReference type="Proteomes" id="UP000632222"/>
    </source>
</evidence>
<dbReference type="CDD" id="cd17574">
    <property type="entry name" value="REC_OmpR"/>
    <property type="match status" value="1"/>
</dbReference>
<dbReference type="Gene3D" id="6.10.250.690">
    <property type="match status" value="1"/>
</dbReference>
<feature type="domain" description="OmpR/PhoB-type" evidence="8">
    <location>
        <begin position="129"/>
        <end position="227"/>
    </location>
</feature>
<dbReference type="Pfam" id="PF00072">
    <property type="entry name" value="Response_reg"/>
    <property type="match status" value="1"/>
</dbReference>
<dbReference type="Proteomes" id="UP000632222">
    <property type="component" value="Unassembled WGS sequence"/>
</dbReference>
<feature type="DNA-binding region" description="OmpR/PhoB-type" evidence="6">
    <location>
        <begin position="129"/>
        <end position="227"/>
    </location>
</feature>
<evidence type="ECO:0000256" key="3">
    <source>
        <dbReference type="ARBA" id="ARBA00023125"/>
    </source>
</evidence>
<dbReference type="InterPro" id="IPR001867">
    <property type="entry name" value="OmpR/PhoB-type_DNA-bd"/>
</dbReference>
<dbReference type="PROSITE" id="PS51755">
    <property type="entry name" value="OMPR_PHOB"/>
    <property type="match status" value="1"/>
</dbReference>
<name>A0ABQ2D4M4_9DEIO</name>
<evidence type="ECO:0000256" key="2">
    <source>
        <dbReference type="ARBA" id="ARBA00023015"/>
    </source>
</evidence>
<dbReference type="Gene3D" id="1.10.10.10">
    <property type="entry name" value="Winged helix-like DNA-binding domain superfamily/Winged helix DNA-binding domain"/>
    <property type="match status" value="1"/>
</dbReference>
<dbReference type="InterPro" id="IPR016032">
    <property type="entry name" value="Sig_transdc_resp-reg_C-effctor"/>
</dbReference>
<evidence type="ECO:0000313" key="9">
    <source>
        <dbReference type="EMBL" id="GGJ46089.1"/>
    </source>
</evidence>
<keyword evidence="10" id="KW-1185">Reference proteome</keyword>
<dbReference type="SMART" id="SM00448">
    <property type="entry name" value="REC"/>
    <property type="match status" value="1"/>
</dbReference>
<evidence type="ECO:0000259" key="8">
    <source>
        <dbReference type="PROSITE" id="PS51755"/>
    </source>
</evidence>
<feature type="modified residue" description="4-aspartylphosphate" evidence="5">
    <location>
        <position position="52"/>
    </location>
</feature>
<dbReference type="CDD" id="cd00383">
    <property type="entry name" value="trans_reg_C"/>
    <property type="match status" value="1"/>
</dbReference>
<reference evidence="10" key="1">
    <citation type="journal article" date="2019" name="Int. J. Syst. Evol. Microbiol.">
        <title>The Global Catalogue of Microorganisms (GCM) 10K type strain sequencing project: providing services to taxonomists for standard genome sequencing and annotation.</title>
        <authorList>
            <consortium name="The Broad Institute Genomics Platform"/>
            <consortium name="The Broad Institute Genome Sequencing Center for Infectious Disease"/>
            <person name="Wu L."/>
            <person name="Ma J."/>
        </authorList>
    </citation>
    <scope>NUCLEOTIDE SEQUENCE [LARGE SCALE GENOMIC DNA]</scope>
    <source>
        <strain evidence="10">JCM 14370</strain>
    </source>
</reference>
<gene>
    <name evidence="9" type="primary">regX3</name>
    <name evidence="9" type="ORF">GCM10008938_35400</name>
</gene>
<dbReference type="InterPro" id="IPR011006">
    <property type="entry name" value="CheY-like_superfamily"/>
</dbReference>
<keyword evidence="2" id="KW-0805">Transcription regulation</keyword>
<organism evidence="9 10">
    <name type="scientific">Deinococcus roseus</name>
    <dbReference type="NCBI Taxonomy" id="392414"/>
    <lineage>
        <taxon>Bacteria</taxon>
        <taxon>Thermotogati</taxon>
        <taxon>Deinococcota</taxon>
        <taxon>Deinococci</taxon>
        <taxon>Deinococcales</taxon>
        <taxon>Deinococcaceae</taxon>
        <taxon>Deinococcus</taxon>
    </lineage>
</organism>
<dbReference type="InterPro" id="IPR001789">
    <property type="entry name" value="Sig_transdc_resp-reg_receiver"/>
</dbReference>
<dbReference type="InterPro" id="IPR039420">
    <property type="entry name" value="WalR-like"/>
</dbReference>
<dbReference type="SUPFAM" id="SSF46894">
    <property type="entry name" value="C-terminal effector domain of the bipartite response regulators"/>
    <property type="match status" value="1"/>
</dbReference>
<protein>
    <submittedName>
        <fullName evidence="9">Sensory transduction protein regX3</fullName>
    </submittedName>
</protein>
<proteinExistence type="predicted"/>
<dbReference type="SUPFAM" id="SSF52172">
    <property type="entry name" value="CheY-like"/>
    <property type="match status" value="1"/>
</dbReference>
<dbReference type="PANTHER" id="PTHR48111:SF4">
    <property type="entry name" value="DNA-BINDING DUAL TRANSCRIPTIONAL REGULATOR OMPR"/>
    <property type="match status" value="1"/>
</dbReference>
<dbReference type="PROSITE" id="PS50110">
    <property type="entry name" value="RESPONSE_REGULATORY"/>
    <property type="match status" value="1"/>
</dbReference>
<keyword evidence="1 5" id="KW-0597">Phosphoprotein</keyword>
<dbReference type="EMBL" id="BMOD01000016">
    <property type="protein sequence ID" value="GGJ46089.1"/>
    <property type="molecule type" value="Genomic_DNA"/>
</dbReference>
<dbReference type="RefSeq" id="WP_189004870.1">
    <property type="nucleotide sequence ID" value="NZ_BMOD01000016.1"/>
</dbReference>
<feature type="domain" description="Response regulatory" evidence="7">
    <location>
        <begin position="3"/>
        <end position="116"/>
    </location>
</feature>
<evidence type="ECO:0000256" key="6">
    <source>
        <dbReference type="PROSITE-ProRule" id="PRU01091"/>
    </source>
</evidence>
<evidence type="ECO:0000256" key="4">
    <source>
        <dbReference type="ARBA" id="ARBA00023163"/>
    </source>
</evidence>
<keyword evidence="4" id="KW-0804">Transcription</keyword>
<keyword evidence="3 6" id="KW-0238">DNA-binding</keyword>
<comment type="caution">
    <text evidence="9">The sequence shown here is derived from an EMBL/GenBank/DDBJ whole genome shotgun (WGS) entry which is preliminary data.</text>
</comment>
<evidence type="ECO:0000256" key="5">
    <source>
        <dbReference type="PROSITE-ProRule" id="PRU00169"/>
    </source>
</evidence>